<dbReference type="AlphaFoldDB" id="A0A0F8ZHY0"/>
<comment type="caution">
    <text evidence="1">The sequence shown here is derived from an EMBL/GenBank/DDBJ whole genome shotgun (WGS) entry which is preliminary data.</text>
</comment>
<evidence type="ECO:0000313" key="1">
    <source>
        <dbReference type="EMBL" id="KKK85660.1"/>
    </source>
</evidence>
<accession>A0A0F8ZHY0</accession>
<feature type="non-terminal residue" evidence="1">
    <location>
        <position position="113"/>
    </location>
</feature>
<sequence length="113" mass="13183">MKTFSERLIAIEERLKNWWEFGKQEYPCIVARALKDDHGPIPDTDDLARFWSDPDFVIDRQMKIIDNTNYYCDAVPFHYIDFGASAMAGVLGAQMEYVNKEAVWPLEFVKSIE</sequence>
<protein>
    <submittedName>
        <fullName evidence="1">Uncharacterized protein</fullName>
    </submittedName>
</protein>
<organism evidence="1">
    <name type="scientific">marine sediment metagenome</name>
    <dbReference type="NCBI Taxonomy" id="412755"/>
    <lineage>
        <taxon>unclassified sequences</taxon>
        <taxon>metagenomes</taxon>
        <taxon>ecological metagenomes</taxon>
    </lineage>
</organism>
<reference evidence="1" key="1">
    <citation type="journal article" date="2015" name="Nature">
        <title>Complex archaea that bridge the gap between prokaryotes and eukaryotes.</title>
        <authorList>
            <person name="Spang A."/>
            <person name="Saw J.H."/>
            <person name="Jorgensen S.L."/>
            <person name="Zaremba-Niedzwiedzka K."/>
            <person name="Martijn J."/>
            <person name="Lind A.E."/>
            <person name="van Eijk R."/>
            <person name="Schleper C."/>
            <person name="Guy L."/>
            <person name="Ettema T.J."/>
        </authorList>
    </citation>
    <scope>NUCLEOTIDE SEQUENCE</scope>
</reference>
<proteinExistence type="predicted"/>
<name>A0A0F8ZHY0_9ZZZZ</name>
<gene>
    <name evidence="1" type="ORF">LCGC14_2771090</name>
</gene>
<dbReference type="EMBL" id="LAZR01051206">
    <property type="protein sequence ID" value="KKK85660.1"/>
    <property type="molecule type" value="Genomic_DNA"/>
</dbReference>